<protein>
    <submittedName>
        <fullName evidence="2">Uncharacterized protein</fullName>
    </submittedName>
</protein>
<accession>A0ABR0A1Y7</accession>
<proteinExistence type="predicted"/>
<name>A0ABR0A1Y7_9CRUS</name>
<keyword evidence="1" id="KW-0732">Signal</keyword>
<comment type="caution">
    <text evidence="2">The sequence shown here is derived from an EMBL/GenBank/DDBJ whole genome shotgun (WGS) entry which is preliminary data.</text>
</comment>
<sequence>MNFLVFFLIIATAIAASIPLETSNVIRRPSLTNSLAVAADNEERENLEQVFVAATVFAGVNIYLIYVKATLVTVVVMCALNPTDCSFLNPAPTANSLASINLENFATGDRQQTNGFDESFKLPSVSTIAKNAVIANNQRRPFPVTFPAFWNPYVNVPFVAFHHEMPNSNDPHIGSFIPKLNSFTRFNNPSLMDTLTPHAKLLVPVGTVSETTP</sequence>
<dbReference type="Proteomes" id="UP001234178">
    <property type="component" value="Unassembled WGS sequence"/>
</dbReference>
<gene>
    <name evidence="2" type="ORF">OUZ56_001005</name>
</gene>
<dbReference type="EMBL" id="JAOYFB010000036">
    <property type="protein sequence ID" value="KAK4018970.1"/>
    <property type="molecule type" value="Genomic_DNA"/>
</dbReference>
<organism evidence="2 3">
    <name type="scientific">Daphnia magna</name>
    <dbReference type="NCBI Taxonomy" id="35525"/>
    <lineage>
        <taxon>Eukaryota</taxon>
        <taxon>Metazoa</taxon>
        <taxon>Ecdysozoa</taxon>
        <taxon>Arthropoda</taxon>
        <taxon>Crustacea</taxon>
        <taxon>Branchiopoda</taxon>
        <taxon>Diplostraca</taxon>
        <taxon>Cladocera</taxon>
        <taxon>Anomopoda</taxon>
        <taxon>Daphniidae</taxon>
        <taxon>Daphnia</taxon>
    </lineage>
</organism>
<reference evidence="2 3" key="1">
    <citation type="journal article" date="2023" name="Nucleic Acids Res.">
        <title>The hologenome of Daphnia magna reveals possible DNA methylation and microbiome-mediated evolution of the host genome.</title>
        <authorList>
            <person name="Chaturvedi A."/>
            <person name="Li X."/>
            <person name="Dhandapani V."/>
            <person name="Marshall H."/>
            <person name="Kissane S."/>
            <person name="Cuenca-Cambronero M."/>
            <person name="Asole G."/>
            <person name="Calvet F."/>
            <person name="Ruiz-Romero M."/>
            <person name="Marangio P."/>
            <person name="Guigo R."/>
            <person name="Rago D."/>
            <person name="Mirbahai L."/>
            <person name="Eastwood N."/>
            <person name="Colbourne J.K."/>
            <person name="Zhou J."/>
            <person name="Mallon E."/>
            <person name="Orsini L."/>
        </authorList>
    </citation>
    <scope>NUCLEOTIDE SEQUENCE [LARGE SCALE GENOMIC DNA]</scope>
    <source>
        <strain evidence="2">LRV0_1</strain>
    </source>
</reference>
<keyword evidence="3" id="KW-1185">Reference proteome</keyword>
<feature type="signal peptide" evidence="1">
    <location>
        <begin position="1"/>
        <end position="15"/>
    </location>
</feature>
<evidence type="ECO:0000256" key="1">
    <source>
        <dbReference type="SAM" id="SignalP"/>
    </source>
</evidence>
<feature type="chain" id="PRO_5046261560" evidence="1">
    <location>
        <begin position="16"/>
        <end position="213"/>
    </location>
</feature>
<evidence type="ECO:0000313" key="3">
    <source>
        <dbReference type="Proteomes" id="UP001234178"/>
    </source>
</evidence>
<evidence type="ECO:0000313" key="2">
    <source>
        <dbReference type="EMBL" id="KAK4018970.1"/>
    </source>
</evidence>